<dbReference type="Pfam" id="PF01638">
    <property type="entry name" value="HxlR"/>
    <property type="match status" value="1"/>
</dbReference>
<evidence type="ECO:0000259" key="4">
    <source>
        <dbReference type="PROSITE" id="PS51118"/>
    </source>
</evidence>
<protein>
    <submittedName>
        <fullName evidence="5">Helix-turn-helix transcriptional regulator</fullName>
    </submittedName>
</protein>
<organism evidence="5 6">
    <name type="scientific">Pseudonocardia humida</name>
    <dbReference type="NCBI Taxonomy" id="2800819"/>
    <lineage>
        <taxon>Bacteria</taxon>
        <taxon>Bacillati</taxon>
        <taxon>Actinomycetota</taxon>
        <taxon>Actinomycetes</taxon>
        <taxon>Pseudonocardiales</taxon>
        <taxon>Pseudonocardiaceae</taxon>
        <taxon>Pseudonocardia</taxon>
    </lineage>
</organism>
<dbReference type="SUPFAM" id="SSF46785">
    <property type="entry name" value="Winged helix' DNA-binding domain"/>
    <property type="match status" value="1"/>
</dbReference>
<dbReference type="PANTHER" id="PTHR33204:SF18">
    <property type="entry name" value="TRANSCRIPTIONAL REGULATORY PROTEIN"/>
    <property type="match status" value="1"/>
</dbReference>
<dbReference type="RefSeq" id="WP_252435785.1">
    <property type="nucleotide sequence ID" value="NZ_JAGSOV010000009.1"/>
</dbReference>
<proteinExistence type="predicted"/>
<evidence type="ECO:0000256" key="1">
    <source>
        <dbReference type="ARBA" id="ARBA00023015"/>
    </source>
</evidence>
<evidence type="ECO:0000313" key="6">
    <source>
        <dbReference type="Proteomes" id="UP001165283"/>
    </source>
</evidence>
<dbReference type="InterPro" id="IPR036388">
    <property type="entry name" value="WH-like_DNA-bd_sf"/>
</dbReference>
<name>A0ABT0ZU17_9PSEU</name>
<evidence type="ECO:0000256" key="2">
    <source>
        <dbReference type="ARBA" id="ARBA00023125"/>
    </source>
</evidence>
<comment type="caution">
    <text evidence="5">The sequence shown here is derived from an EMBL/GenBank/DDBJ whole genome shotgun (WGS) entry which is preliminary data.</text>
</comment>
<keyword evidence="2" id="KW-0238">DNA-binding</keyword>
<keyword evidence="6" id="KW-1185">Reference proteome</keyword>
<dbReference type="Proteomes" id="UP001165283">
    <property type="component" value="Unassembled WGS sequence"/>
</dbReference>
<dbReference type="InterPro" id="IPR002577">
    <property type="entry name" value="HTH_HxlR"/>
</dbReference>
<keyword evidence="3" id="KW-0804">Transcription</keyword>
<dbReference type="Gene3D" id="1.10.10.10">
    <property type="entry name" value="Winged helix-like DNA-binding domain superfamily/Winged helix DNA-binding domain"/>
    <property type="match status" value="1"/>
</dbReference>
<gene>
    <name evidence="5" type="ORF">KDL28_03855</name>
</gene>
<dbReference type="PROSITE" id="PS51118">
    <property type="entry name" value="HTH_HXLR"/>
    <property type="match status" value="1"/>
</dbReference>
<accession>A0ABT0ZU17</accession>
<reference evidence="5" key="1">
    <citation type="submission" date="2021-04" db="EMBL/GenBank/DDBJ databases">
        <title>Pseudonocardia sp. nov., isolated from sandy soil of mangrove forest.</title>
        <authorList>
            <person name="Zan Z."/>
            <person name="Huang R."/>
            <person name="Liu W."/>
        </authorList>
    </citation>
    <scope>NUCLEOTIDE SEQUENCE</scope>
    <source>
        <strain evidence="5">S2-4</strain>
    </source>
</reference>
<dbReference type="EMBL" id="JAGSOV010000009">
    <property type="protein sequence ID" value="MCO1654183.1"/>
    <property type="molecule type" value="Genomic_DNA"/>
</dbReference>
<dbReference type="PANTHER" id="PTHR33204">
    <property type="entry name" value="TRANSCRIPTIONAL REGULATOR, MARR FAMILY"/>
    <property type="match status" value="1"/>
</dbReference>
<dbReference type="InterPro" id="IPR036390">
    <property type="entry name" value="WH_DNA-bd_sf"/>
</dbReference>
<keyword evidence="1" id="KW-0805">Transcription regulation</keyword>
<sequence length="86" mass="9607">MLRDLMHGPRSFGELRAGLPAISDKVLAERLAGLRARGLVERREQRGFPTRGSYRLTPEGASLRPLLVELYRAGERLRARRAQGPG</sequence>
<evidence type="ECO:0000313" key="5">
    <source>
        <dbReference type="EMBL" id="MCO1654183.1"/>
    </source>
</evidence>
<evidence type="ECO:0000256" key="3">
    <source>
        <dbReference type="ARBA" id="ARBA00023163"/>
    </source>
</evidence>
<feature type="domain" description="HTH hxlR-type" evidence="4">
    <location>
        <begin position="1"/>
        <end position="82"/>
    </location>
</feature>